<evidence type="ECO:0000256" key="5">
    <source>
        <dbReference type="SAM" id="Phobius"/>
    </source>
</evidence>
<evidence type="ECO:0000256" key="1">
    <source>
        <dbReference type="ARBA" id="ARBA00004127"/>
    </source>
</evidence>
<protein>
    <submittedName>
        <fullName evidence="7">Uncharacterized membrane protein YkvA, DUF1232 family</fullName>
    </submittedName>
</protein>
<dbReference type="InterPro" id="IPR010652">
    <property type="entry name" value="DUF1232"/>
</dbReference>
<keyword evidence="2 5" id="KW-0812">Transmembrane</keyword>
<comment type="subcellular location">
    <subcellularLocation>
        <location evidence="1">Endomembrane system</location>
        <topology evidence="1">Multi-pass membrane protein</topology>
    </subcellularLocation>
</comment>
<dbReference type="STRING" id="1121003.SAMN03080618_00664"/>
<keyword evidence="8" id="KW-1185">Reference proteome</keyword>
<keyword evidence="4 5" id="KW-0472">Membrane</keyword>
<dbReference type="Proteomes" id="UP000242763">
    <property type="component" value="Unassembled WGS sequence"/>
</dbReference>
<feature type="domain" description="DUF1232" evidence="6">
    <location>
        <begin position="67"/>
        <end position="101"/>
    </location>
</feature>
<evidence type="ECO:0000313" key="7">
    <source>
        <dbReference type="EMBL" id="SFI51756.1"/>
    </source>
</evidence>
<dbReference type="GO" id="GO:0012505">
    <property type="term" value="C:endomembrane system"/>
    <property type="evidence" value="ECO:0007669"/>
    <property type="project" value="UniProtKB-SubCell"/>
</dbReference>
<sequence>MNTILPQSRISQILKPVDAKEDSRREKRVRQGFWRTLKRAAAYIPFMEEVVAAYYAALDSKTPLRVRGTLLAALAYFVMPIDVIPDFLVVFGFTDDLAVLTAAIAAIQGHIRPEHRRAAKAALKDLDRQS</sequence>
<dbReference type="Pfam" id="PF06803">
    <property type="entry name" value="DUF1232"/>
    <property type="match status" value="1"/>
</dbReference>
<evidence type="ECO:0000259" key="6">
    <source>
        <dbReference type="Pfam" id="PF06803"/>
    </source>
</evidence>
<dbReference type="OrthoDB" id="9813247at2"/>
<name>A0A1I3IV01_9HYPH</name>
<organism evidence="7 8">
    <name type="scientific">Aquamicrobium aerolatum DSM 21857</name>
    <dbReference type="NCBI Taxonomy" id="1121003"/>
    <lineage>
        <taxon>Bacteria</taxon>
        <taxon>Pseudomonadati</taxon>
        <taxon>Pseudomonadota</taxon>
        <taxon>Alphaproteobacteria</taxon>
        <taxon>Hyphomicrobiales</taxon>
        <taxon>Phyllobacteriaceae</taxon>
        <taxon>Aerobium</taxon>
    </lineage>
</organism>
<gene>
    <name evidence="7" type="ORF">SAMN03080618_00664</name>
</gene>
<accession>A0A1I3IV01</accession>
<reference evidence="8" key="1">
    <citation type="submission" date="2016-10" db="EMBL/GenBank/DDBJ databases">
        <authorList>
            <person name="Varghese N."/>
            <person name="Submissions S."/>
        </authorList>
    </citation>
    <scope>NUCLEOTIDE SEQUENCE [LARGE SCALE GENOMIC DNA]</scope>
    <source>
        <strain evidence="8">DSM 21857</strain>
    </source>
</reference>
<feature type="transmembrane region" description="Helical" evidence="5">
    <location>
        <begin position="64"/>
        <end position="81"/>
    </location>
</feature>
<evidence type="ECO:0000256" key="4">
    <source>
        <dbReference type="ARBA" id="ARBA00023136"/>
    </source>
</evidence>
<evidence type="ECO:0000256" key="2">
    <source>
        <dbReference type="ARBA" id="ARBA00022692"/>
    </source>
</evidence>
<dbReference type="RefSeq" id="WP_091518583.1">
    <property type="nucleotide sequence ID" value="NZ_FORF01000003.1"/>
</dbReference>
<evidence type="ECO:0000313" key="8">
    <source>
        <dbReference type="Proteomes" id="UP000242763"/>
    </source>
</evidence>
<dbReference type="EMBL" id="FORF01000003">
    <property type="protein sequence ID" value="SFI51756.1"/>
    <property type="molecule type" value="Genomic_DNA"/>
</dbReference>
<keyword evidence="3 5" id="KW-1133">Transmembrane helix</keyword>
<dbReference type="PIRSF" id="PIRSF031804">
    <property type="entry name" value="UCP031804"/>
    <property type="match status" value="1"/>
</dbReference>
<proteinExistence type="predicted"/>
<dbReference type="InterPro" id="IPR016983">
    <property type="entry name" value="UCP031804"/>
</dbReference>
<dbReference type="AlphaFoldDB" id="A0A1I3IV01"/>
<evidence type="ECO:0000256" key="3">
    <source>
        <dbReference type="ARBA" id="ARBA00022989"/>
    </source>
</evidence>